<protein>
    <recommendedName>
        <fullName evidence="11">E3 ubiquitin-protein ligase</fullName>
        <ecNumber evidence="11">2.3.2.27</ecNumber>
    </recommendedName>
</protein>
<dbReference type="SMART" id="SM00184">
    <property type="entry name" value="RING"/>
    <property type="match status" value="1"/>
</dbReference>
<dbReference type="GO" id="GO:0051865">
    <property type="term" value="P:protein autoubiquitination"/>
    <property type="evidence" value="ECO:0007669"/>
    <property type="project" value="UniProtKB-UniRule"/>
</dbReference>
<dbReference type="GO" id="GO:0016055">
    <property type="term" value="P:Wnt signaling pathway"/>
    <property type="evidence" value="ECO:0007669"/>
    <property type="project" value="UniProtKB-KW"/>
</dbReference>
<keyword evidence="4 11" id="KW-0808">Transferase</keyword>
<evidence type="ECO:0000256" key="2">
    <source>
        <dbReference type="ARBA" id="ARBA00004514"/>
    </source>
</evidence>
<dbReference type="PROSITE" id="PS50918">
    <property type="entry name" value="WWE"/>
    <property type="match status" value="1"/>
</dbReference>
<comment type="function">
    <text evidence="11">E3 ubiquitin-protein ligase that specifically binds poly-ADP-ribosylated proteins and mediates their ubiquitination and subsequent degradation.</text>
</comment>
<keyword evidence="8 11" id="KW-0833">Ubl conjugation pathway</keyword>
<sequence length="135" mass="15134">MSTEVPESDSLECPVCLQSAVQPVKLPCKHIFCFLCVKGASAQNQACPLCRSPITHGYLDAPEVVVLGQESPSEESSDEAYAWFYEGREGWWRYDDRTSKEMEEIYASSQDSGSTAELLIAGFIYVIDFENEVQY</sequence>
<dbReference type="GO" id="GO:0006511">
    <property type="term" value="P:ubiquitin-dependent protein catabolic process"/>
    <property type="evidence" value="ECO:0007669"/>
    <property type="project" value="UniProtKB-UniRule"/>
</dbReference>
<dbReference type="Proteomes" id="UP000595437">
    <property type="component" value="Chromosome 6"/>
</dbReference>
<dbReference type="InterPro" id="IPR017907">
    <property type="entry name" value="Znf_RING_CS"/>
</dbReference>
<evidence type="ECO:0000259" key="13">
    <source>
        <dbReference type="PROSITE" id="PS50918"/>
    </source>
</evidence>
<dbReference type="SUPFAM" id="SSF117839">
    <property type="entry name" value="WWE domain"/>
    <property type="match status" value="1"/>
</dbReference>
<evidence type="ECO:0000256" key="1">
    <source>
        <dbReference type="ARBA" id="ARBA00000900"/>
    </source>
</evidence>
<comment type="PTM">
    <text evidence="11">Ubiquitinated; autoubiquitinated.</text>
</comment>
<dbReference type="InterPro" id="IPR037197">
    <property type="entry name" value="WWE_dom_sf"/>
</dbReference>
<dbReference type="EMBL" id="CP045895">
    <property type="protein sequence ID" value="QQP49147.1"/>
    <property type="molecule type" value="Genomic_DNA"/>
</dbReference>
<dbReference type="SMART" id="SM00678">
    <property type="entry name" value="WWE"/>
    <property type="match status" value="1"/>
</dbReference>
<comment type="subcellular location">
    <subcellularLocation>
        <location evidence="2 11">Cytoplasm</location>
        <location evidence="2 11">Cytosol</location>
    </subcellularLocation>
</comment>
<dbReference type="GO" id="GO:0005829">
    <property type="term" value="C:cytosol"/>
    <property type="evidence" value="ECO:0007669"/>
    <property type="project" value="UniProtKB-SubCell"/>
</dbReference>
<dbReference type="InterPro" id="IPR033509">
    <property type="entry name" value="RNF146"/>
</dbReference>
<proteinExistence type="predicted"/>
<evidence type="ECO:0000256" key="10">
    <source>
        <dbReference type="PROSITE-ProRule" id="PRU00175"/>
    </source>
</evidence>
<dbReference type="CDD" id="cd16546">
    <property type="entry name" value="RING-HC_RNF146"/>
    <property type="match status" value="1"/>
</dbReference>
<feature type="non-terminal residue" evidence="14">
    <location>
        <position position="135"/>
    </location>
</feature>
<evidence type="ECO:0000256" key="3">
    <source>
        <dbReference type="ARBA" id="ARBA00022490"/>
    </source>
</evidence>
<evidence type="ECO:0000259" key="12">
    <source>
        <dbReference type="PROSITE" id="PS50089"/>
    </source>
</evidence>
<dbReference type="GO" id="GO:0005634">
    <property type="term" value="C:nucleus"/>
    <property type="evidence" value="ECO:0007669"/>
    <property type="project" value="TreeGrafter"/>
</dbReference>
<name>A0A7T8HFU9_CALRO</name>
<evidence type="ECO:0000313" key="14">
    <source>
        <dbReference type="EMBL" id="QQP49147.1"/>
    </source>
</evidence>
<dbReference type="OrthoDB" id="10065815at2759"/>
<keyword evidence="3 11" id="KW-0963">Cytoplasm</keyword>
<evidence type="ECO:0000256" key="8">
    <source>
        <dbReference type="ARBA" id="ARBA00022786"/>
    </source>
</evidence>
<organism evidence="14 15">
    <name type="scientific">Caligus rogercresseyi</name>
    <name type="common">Sea louse</name>
    <dbReference type="NCBI Taxonomy" id="217165"/>
    <lineage>
        <taxon>Eukaryota</taxon>
        <taxon>Metazoa</taxon>
        <taxon>Ecdysozoa</taxon>
        <taxon>Arthropoda</taxon>
        <taxon>Crustacea</taxon>
        <taxon>Multicrustacea</taxon>
        <taxon>Hexanauplia</taxon>
        <taxon>Copepoda</taxon>
        <taxon>Siphonostomatoida</taxon>
        <taxon>Caligidae</taxon>
        <taxon>Caligus</taxon>
    </lineage>
</organism>
<evidence type="ECO:0000256" key="4">
    <source>
        <dbReference type="ARBA" id="ARBA00022679"/>
    </source>
</evidence>
<dbReference type="InterPro" id="IPR001841">
    <property type="entry name" value="Znf_RING"/>
</dbReference>
<dbReference type="EC" id="2.3.2.27" evidence="11"/>
<evidence type="ECO:0000256" key="11">
    <source>
        <dbReference type="RuleBase" id="RU367115"/>
    </source>
</evidence>
<keyword evidence="7 10" id="KW-0863">Zinc-finger</keyword>
<dbReference type="PROSITE" id="PS00518">
    <property type="entry name" value="ZF_RING_1"/>
    <property type="match status" value="1"/>
</dbReference>
<dbReference type="AlphaFoldDB" id="A0A7T8HFU9"/>
<comment type="catalytic activity">
    <reaction evidence="1 11">
        <text>S-ubiquitinyl-[E2 ubiquitin-conjugating enzyme]-L-cysteine + [acceptor protein]-L-lysine = [E2 ubiquitin-conjugating enzyme]-L-cysteine + N(6)-ubiquitinyl-[acceptor protein]-L-lysine.</text>
        <dbReference type="EC" id="2.3.2.27"/>
    </reaction>
</comment>
<dbReference type="SUPFAM" id="SSF57850">
    <property type="entry name" value="RING/U-box"/>
    <property type="match status" value="1"/>
</dbReference>
<dbReference type="GO" id="GO:0061630">
    <property type="term" value="F:ubiquitin protein ligase activity"/>
    <property type="evidence" value="ECO:0007669"/>
    <property type="project" value="UniProtKB-UniRule"/>
</dbReference>
<evidence type="ECO:0000256" key="9">
    <source>
        <dbReference type="ARBA" id="ARBA00022833"/>
    </source>
</evidence>
<evidence type="ECO:0000313" key="15">
    <source>
        <dbReference type="Proteomes" id="UP000595437"/>
    </source>
</evidence>
<keyword evidence="5" id="KW-0879">Wnt signaling pathway</keyword>
<dbReference type="Gene3D" id="3.30.40.10">
    <property type="entry name" value="Zinc/RING finger domain, C3HC4 (zinc finger)"/>
    <property type="match status" value="1"/>
</dbReference>
<dbReference type="Pfam" id="PF02825">
    <property type="entry name" value="WWE"/>
    <property type="match status" value="1"/>
</dbReference>
<dbReference type="InterPro" id="IPR018123">
    <property type="entry name" value="WWE-dom_subgr"/>
</dbReference>
<comment type="pathway">
    <text evidence="11">Protein modification; protein ubiquitination.</text>
</comment>
<dbReference type="InterPro" id="IPR013083">
    <property type="entry name" value="Znf_RING/FYVE/PHD"/>
</dbReference>
<evidence type="ECO:0000256" key="5">
    <source>
        <dbReference type="ARBA" id="ARBA00022687"/>
    </source>
</evidence>
<feature type="domain" description="RING-type" evidence="12">
    <location>
        <begin position="13"/>
        <end position="51"/>
    </location>
</feature>
<dbReference type="InterPro" id="IPR004170">
    <property type="entry name" value="WWE_dom"/>
</dbReference>
<dbReference type="UniPathway" id="UPA00143"/>
<keyword evidence="9 11" id="KW-0862">Zinc</keyword>
<evidence type="ECO:0000256" key="6">
    <source>
        <dbReference type="ARBA" id="ARBA00022723"/>
    </source>
</evidence>
<accession>A0A7T8HFU9</accession>
<keyword evidence="6 11" id="KW-0479">Metal-binding</keyword>
<feature type="domain" description="WWE" evidence="13">
    <location>
        <begin position="69"/>
        <end position="135"/>
    </location>
</feature>
<comment type="domain">
    <text evidence="11">The WWE domain mediates non-covalent poly(ADP-ribose)-binding.</text>
</comment>
<dbReference type="PROSITE" id="PS50089">
    <property type="entry name" value="ZF_RING_2"/>
    <property type="match status" value="1"/>
</dbReference>
<gene>
    <name evidence="14" type="ORF">FKW44_009689</name>
</gene>
<evidence type="ECO:0000256" key="7">
    <source>
        <dbReference type="ARBA" id="ARBA00022771"/>
    </source>
</evidence>
<dbReference type="InterPro" id="IPR044110">
    <property type="entry name" value="RING-HC_RNF146"/>
</dbReference>
<dbReference type="Pfam" id="PF13920">
    <property type="entry name" value="zf-C3HC4_3"/>
    <property type="match status" value="1"/>
</dbReference>
<dbReference type="PANTHER" id="PTHR13417">
    <property type="entry name" value="E3 UBIQUITIN-PROTEIN LIGASE RNF146"/>
    <property type="match status" value="1"/>
</dbReference>
<keyword evidence="15" id="KW-1185">Reference proteome</keyword>
<dbReference type="GO" id="GO:0072572">
    <property type="term" value="F:poly-ADP-D-ribose binding"/>
    <property type="evidence" value="ECO:0007669"/>
    <property type="project" value="UniProtKB-UniRule"/>
</dbReference>
<dbReference type="Gene3D" id="3.30.720.50">
    <property type="match status" value="1"/>
</dbReference>
<dbReference type="GO" id="GO:0008270">
    <property type="term" value="F:zinc ion binding"/>
    <property type="evidence" value="ECO:0007669"/>
    <property type="project" value="UniProtKB-UniRule"/>
</dbReference>
<reference evidence="15" key="1">
    <citation type="submission" date="2021-01" db="EMBL/GenBank/DDBJ databases">
        <title>Caligus Genome Assembly.</title>
        <authorList>
            <person name="Gallardo-Escarate C."/>
        </authorList>
    </citation>
    <scope>NUCLEOTIDE SEQUENCE [LARGE SCALE GENOMIC DNA]</scope>
</reference>
<dbReference type="PANTHER" id="PTHR13417:SF2">
    <property type="entry name" value="E3 UBIQUITIN-PROTEIN LIGASE RNF146"/>
    <property type="match status" value="1"/>
</dbReference>